<dbReference type="OrthoDB" id="5140945at2759"/>
<name>A0A6A6Q9V1_9PEZI</name>
<gene>
    <name evidence="1" type="ORF">BU16DRAFT_545191</name>
</gene>
<keyword evidence="2" id="KW-1185">Reference proteome</keyword>
<dbReference type="Proteomes" id="UP000799750">
    <property type="component" value="Unassembled WGS sequence"/>
</dbReference>
<evidence type="ECO:0000313" key="2">
    <source>
        <dbReference type="Proteomes" id="UP000799750"/>
    </source>
</evidence>
<accession>A0A6A6Q9V1</accession>
<organism evidence="1 2">
    <name type="scientific">Lophium mytilinum</name>
    <dbReference type="NCBI Taxonomy" id="390894"/>
    <lineage>
        <taxon>Eukaryota</taxon>
        <taxon>Fungi</taxon>
        <taxon>Dikarya</taxon>
        <taxon>Ascomycota</taxon>
        <taxon>Pezizomycotina</taxon>
        <taxon>Dothideomycetes</taxon>
        <taxon>Pleosporomycetidae</taxon>
        <taxon>Mytilinidiales</taxon>
        <taxon>Mytilinidiaceae</taxon>
        <taxon>Lophium</taxon>
    </lineage>
</organism>
<dbReference type="EMBL" id="MU004201">
    <property type="protein sequence ID" value="KAF2488746.1"/>
    <property type="molecule type" value="Genomic_DNA"/>
</dbReference>
<proteinExistence type="predicted"/>
<protein>
    <submittedName>
        <fullName evidence="1">Uncharacterized protein</fullName>
    </submittedName>
</protein>
<dbReference type="AlphaFoldDB" id="A0A6A6Q9V1"/>
<sequence>MTSPEGSSAFEREFVREWTAVHYNFNRLLELIQQVARHDPLPNYCPKMYERRKNQLLDLMFYYTTSIISNAMTTILAVGPQNRLHEKLVEMESLRTLISQQRENNPFHFMYSAKEVGCPSLIILFLKMAVARGMVSSDPGKIQQLMTDIHEEKRFKKVHNYRYTPGILACIMVLSRPGNKNIITATYDKYNFELEKVLEEFSAVTKDTRVEKRPVEVNSQQVKDFLAKHSSSQKRVDLTAPSGSILATFKPNGKYMGSCLLDYYRFKTERPEGNRRKMNAIFGPAYCAKWFSFLELAMLGEDLPTTALPDTLPS</sequence>
<reference evidence="1" key="1">
    <citation type="journal article" date="2020" name="Stud. Mycol.">
        <title>101 Dothideomycetes genomes: a test case for predicting lifestyles and emergence of pathogens.</title>
        <authorList>
            <person name="Haridas S."/>
            <person name="Albert R."/>
            <person name="Binder M."/>
            <person name="Bloem J."/>
            <person name="Labutti K."/>
            <person name="Salamov A."/>
            <person name="Andreopoulos B."/>
            <person name="Baker S."/>
            <person name="Barry K."/>
            <person name="Bills G."/>
            <person name="Bluhm B."/>
            <person name="Cannon C."/>
            <person name="Castanera R."/>
            <person name="Culley D."/>
            <person name="Daum C."/>
            <person name="Ezra D."/>
            <person name="Gonzalez J."/>
            <person name="Henrissat B."/>
            <person name="Kuo A."/>
            <person name="Liang C."/>
            <person name="Lipzen A."/>
            <person name="Lutzoni F."/>
            <person name="Magnuson J."/>
            <person name="Mondo S."/>
            <person name="Nolan M."/>
            <person name="Ohm R."/>
            <person name="Pangilinan J."/>
            <person name="Park H.-J."/>
            <person name="Ramirez L."/>
            <person name="Alfaro M."/>
            <person name="Sun H."/>
            <person name="Tritt A."/>
            <person name="Yoshinaga Y."/>
            <person name="Zwiers L.-H."/>
            <person name="Turgeon B."/>
            <person name="Goodwin S."/>
            <person name="Spatafora J."/>
            <person name="Crous P."/>
            <person name="Grigoriev I."/>
        </authorList>
    </citation>
    <scope>NUCLEOTIDE SEQUENCE</scope>
    <source>
        <strain evidence="1">CBS 269.34</strain>
    </source>
</reference>
<evidence type="ECO:0000313" key="1">
    <source>
        <dbReference type="EMBL" id="KAF2488746.1"/>
    </source>
</evidence>